<reference evidence="1 2" key="1">
    <citation type="submission" date="2019-03" db="EMBL/GenBank/DDBJ databases">
        <title>San Antonio Military Medical Center submission to MRSN (WRAIR), pending publication.</title>
        <authorList>
            <person name="Blyth D.M."/>
            <person name="Mccarthy S.L."/>
            <person name="Schall S.E."/>
            <person name="Stam J.A."/>
            <person name="Ong A.C."/>
            <person name="Mcgann P.T."/>
        </authorList>
    </citation>
    <scope>NUCLEOTIDE SEQUENCE [LARGE SCALE GENOMIC DNA]</scope>
    <source>
        <strain evidence="1 2">MRSN571793</strain>
    </source>
</reference>
<sequence length="59" mass="6751">MKKSYIIKDPNLTKVQIAEALNIKLSDITDAKVSHTYDAHDILENGSKYEYSTYEITTK</sequence>
<organism evidence="1 2">
    <name type="scientific">Dysgonomonas capnocytophagoides</name>
    <dbReference type="NCBI Taxonomy" id="45254"/>
    <lineage>
        <taxon>Bacteria</taxon>
        <taxon>Pseudomonadati</taxon>
        <taxon>Bacteroidota</taxon>
        <taxon>Bacteroidia</taxon>
        <taxon>Bacteroidales</taxon>
        <taxon>Dysgonomonadaceae</taxon>
        <taxon>Dysgonomonas</taxon>
    </lineage>
</organism>
<evidence type="ECO:0000313" key="1">
    <source>
        <dbReference type="EMBL" id="TFD96406.1"/>
    </source>
</evidence>
<proteinExistence type="predicted"/>
<dbReference type="RefSeq" id="WP_134436278.1">
    <property type="nucleotide sequence ID" value="NZ_SOML01000005.1"/>
</dbReference>
<dbReference type="Proteomes" id="UP000297861">
    <property type="component" value="Unassembled WGS sequence"/>
</dbReference>
<accession>A0A4Y8L7C8</accession>
<evidence type="ECO:0000313" key="2">
    <source>
        <dbReference type="Proteomes" id="UP000297861"/>
    </source>
</evidence>
<name>A0A4Y8L7C8_9BACT</name>
<dbReference type="EMBL" id="SOML01000005">
    <property type="protein sequence ID" value="TFD96406.1"/>
    <property type="molecule type" value="Genomic_DNA"/>
</dbReference>
<comment type="caution">
    <text evidence="1">The sequence shown here is derived from an EMBL/GenBank/DDBJ whole genome shotgun (WGS) entry which is preliminary data.</text>
</comment>
<keyword evidence="2" id="KW-1185">Reference proteome</keyword>
<gene>
    <name evidence="1" type="ORF">E2605_09550</name>
</gene>
<dbReference type="AlphaFoldDB" id="A0A4Y8L7C8"/>
<protein>
    <submittedName>
        <fullName evidence="1">Uncharacterized protein</fullName>
    </submittedName>
</protein>
<dbReference type="OrthoDB" id="9927771at2"/>